<proteinExistence type="predicted"/>
<dbReference type="PANTHER" id="PTHR12515">
    <property type="entry name" value="STERILE ALPHA MOTIF DOMAIN CONTAINING PROTEIN 4-RELATED"/>
    <property type="match status" value="1"/>
</dbReference>
<protein>
    <recommendedName>
        <fullName evidence="5">SAM domain-containing protein</fullName>
    </recommendedName>
</protein>
<accession>A0AA38S5G8</accession>
<gene>
    <name evidence="6" type="ORF">NKR23_g911</name>
</gene>
<dbReference type="Gene3D" id="1.10.150.50">
    <property type="entry name" value="Transcription Factor, Ets-1"/>
    <property type="match status" value="1"/>
</dbReference>
<dbReference type="Proteomes" id="UP001174694">
    <property type="component" value="Unassembled WGS sequence"/>
</dbReference>
<feature type="compositionally biased region" description="Polar residues" evidence="4">
    <location>
        <begin position="45"/>
        <end position="57"/>
    </location>
</feature>
<reference evidence="6" key="1">
    <citation type="submission" date="2022-07" db="EMBL/GenBank/DDBJ databases">
        <title>Fungi with potential for degradation of polypropylene.</title>
        <authorList>
            <person name="Gostincar C."/>
        </authorList>
    </citation>
    <scope>NUCLEOTIDE SEQUENCE</scope>
    <source>
        <strain evidence="6">EXF-13308</strain>
    </source>
</reference>
<dbReference type="GO" id="GO:0000932">
    <property type="term" value="C:P-body"/>
    <property type="evidence" value="ECO:0007669"/>
    <property type="project" value="TreeGrafter"/>
</dbReference>
<dbReference type="GO" id="GO:0003729">
    <property type="term" value="F:mRNA binding"/>
    <property type="evidence" value="ECO:0007669"/>
    <property type="project" value="TreeGrafter"/>
</dbReference>
<organism evidence="6 7">
    <name type="scientific">Pleurostoma richardsiae</name>
    <dbReference type="NCBI Taxonomy" id="41990"/>
    <lineage>
        <taxon>Eukaryota</taxon>
        <taxon>Fungi</taxon>
        <taxon>Dikarya</taxon>
        <taxon>Ascomycota</taxon>
        <taxon>Pezizomycotina</taxon>
        <taxon>Sordariomycetes</taxon>
        <taxon>Sordariomycetidae</taxon>
        <taxon>Calosphaeriales</taxon>
        <taxon>Pleurostomataceae</taxon>
        <taxon>Pleurostoma</taxon>
    </lineage>
</organism>
<feature type="domain" description="SAM" evidence="5">
    <location>
        <begin position="133"/>
        <end position="197"/>
    </location>
</feature>
<comment type="subcellular location">
    <subcellularLocation>
        <location evidence="1">Cytoplasm</location>
    </subcellularLocation>
</comment>
<dbReference type="InterPro" id="IPR050897">
    <property type="entry name" value="SMAUG/VTS1_RNA-bind"/>
</dbReference>
<evidence type="ECO:0000256" key="2">
    <source>
        <dbReference type="ARBA" id="ARBA00022490"/>
    </source>
</evidence>
<dbReference type="SMART" id="SM00454">
    <property type="entry name" value="SAM"/>
    <property type="match status" value="1"/>
</dbReference>
<keyword evidence="7" id="KW-1185">Reference proteome</keyword>
<evidence type="ECO:0000256" key="4">
    <source>
        <dbReference type="SAM" id="MobiDB-lite"/>
    </source>
</evidence>
<dbReference type="PANTHER" id="PTHR12515:SF5">
    <property type="entry name" value="PROTEIN SMAUG"/>
    <property type="match status" value="1"/>
</dbReference>
<evidence type="ECO:0000313" key="6">
    <source>
        <dbReference type="EMBL" id="KAJ9156615.1"/>
    </source>
</evidence>
<dbReference type="InterPro" id="IPR001660">
    <property type="entry name" value="SAM"/>
</dbReference>
<evidence type="ECO:0000256" key="1">
    <source>
        <dbReference type="ARBA" id="ARBA00004496"/>
    </source>
</evidence>
<feature type="region of interest" description="Disordered" evidence="4">
    <location>
        <begin position="30"/>
        <end position="57"/>
    </location>
</feature>
<evidence type="ECO:0000313" key="7">
    <source>
        <dbReference type="Proteomes" id="UP001174694"/>
    </source>
</evidence>
<dbReference type="AlphaFoldDB" id="A0AA38S5G8"/>
<dbReference type="SUPFAM" id="SSF47769">
    <property type="entry name" value="SAM/Pointed domain"/>
    <property type="match status" value="1"/>
</dbReference>
<dbReference type="InterPro" id="IPR013761">
    <property type="entry name" value="SAM/pointed_sf"/>
</dbReference>
<name>A0AA38S5G8_9PEZI</name>
<keyword evidence="2" id="KW-0963">Cytoplasm</keyword>
<keyword evidence="3" id="KW-0694">RNA-binding</keyword>
<dbReference type="EMBL" id="JANBVO010000002">
    <property type="protein sequence ID" value="KAJ9156615.1"/>
    <property type="molecule type" value="Genomic_DNA"/>
</dbReference>
<evidence type="ECO:0000256" key="3">
    <source>
        <dbReference type="ARBA" id="ARBA00022884"/>
    </source>
</evidence>
<evidence type="ECO:0000259" key="5">
    <source>
        <dbReference type="SMART" id="SM00454"/>
    </source>
</evidence>
<sequence length="212" mass="23575">MKSGGSTARCLCMSSTPPASWLSSGTLSAFPSAPATQPPPVPIGTSATRTPDTSSSGNGFGNELQCIKQWFAALGDAERAAAFAYLAELPTRREIGPLIQRLQDRERRMILRKQERLEQQGDASKPALPPFPRDCKDPAWLSRWLRTLRLHKYEQCLSGLRPPDLINLEDEDFKRLGVDTVGARNKLLHVLSVARRELEAEDEREQNGPQLR</sequence>
<dbReference type="GO" id="GO:0000289">
    <property type="term" value="P:nuclear-transcribed mRNA poly(A) tail shortening"/>
    <property type="evidence" value="ECO:0007669"/>
    <property type="project" value="TreeGrafter"/>
</dbReference>
<comment type="caution">
    <text evidence="6">The sequence shown here is derived from an EMBL/GenBank/DDBJ whole genome shotgun (WGS) entry which is preliminary data.</text>
</comment>